<sequence>MPPRPVGDRLLDSLHQWRYADLTDGPEALDHELRAIDAHRPVIEHAKGALMLRYGIDSYQAFAVLVRWARVTHTPVHTVAHTLVHGICEGSPRTEALQGPLMRWMENRLRVHDPEPAGTPEPSDWSRSDD</sequence>
<reference evidence="3" key="1">
    <citation type="submission" date="2021-06" db="EMBL/GenBank/DDBJ databases">
        <title>Complete genome sequence of Nocardioides sp. G188.</title>
        <authorList>
            <person name="Im W.-T."/>
        </authorList>
    </citation>
    <scope>NUCLEOTIDE SEQUENCE</scope>
    <source>
        <strain evidence="3">G188</strain>
    </source>
</reference>
<dbReference type="KEGG" id="nps:KRR39_16245"/>
<keyword evidence="4" id="KW-1185">Reference proteome</keyword>
<organism evidence="3 4">
    <name type="scientific">Nocardioides panacis</name>
    <dbReference type="NCBI Taxonomy" id="2849501"/>
    <lineage>
        <taxon>Bacteria</taxon>
        <taxon>Bacillati</taxon>
        <taxon>Actinomycetota</taxon>
        <taxon>Actinomycetes</taxon>
        <taxon>Propionibacteriales</taxon>
        <taxon>Nocardioidaceae</taxon>
        <taxon>Nocardioides</taxon>
    </lineage>
</organism>
<evidence type="ECO:0000313" key="3">
    <source>
        <dbReference type="EMBL" id="QWZ07043.1"/>
    </source>
</evidence>
<protein>
    <submittedName>
        <fullName evidence="3">ANTAR domain-containing protein</fullName>
    </submittedName>
</protein>
<dbReference type="InterPro" id="IPR005561">
    <property type="entry name" value="ANTAR"/>
</dbReference>
<dbReference type="RefSeq" id="WP_216938554.1">
    <property type="nucleotide sequence ID" value="NZ_CP077062.1"/>
</dbReference>
<proteinExistence type="predicted"/>
<dbReference type="Pfam" id="PF03861">
    <property type="entry name" value="ANTAR"/>
    <property type="match status" value="1"/>
</dbReference>
<dbReference type="EMBL" id="CP077062">
    <property type="protein sequence ID" value="QWZ07043.1"/>
    <property type="molecule type" value="Genomic_DNA"/>
</dbReference>
<dbReference type="SMART" id="SM01012">
    <property type="entry name" value="ANTAR"/>
    <property type="match status" value="1"/>
</dbReference>
<name>A0A975XZ61_9ACTN</name>
<accession>A0A975XZ61</accession>
<gene>
    <name evidence="3" type="ORF">KRR39_16245</name>
</gene>
<dbReference type="Proteomes" id="UP000683575">
    <property type="component" value="Chromosome"/>
</dbReference>
<dbReference type="AlphaFoldDB" id="A0A975XZ61"/>
<feature type="domain" description="ANTAR" evidence="2">
    <location>
        <begin position="23"/>
        <end position="84"/>
    </location>
</feature>
<evidence type="ECO:0000259" key="2">
    <source>
        <dbReference type="PROSITE" id="PS50921"/>
    </source>
</evidence>
<evidence type="ECO:0000313" key="4">
    <source>
        <dbReference type="Proteomes" id="UP000683575"/>
    </source>
</evidence>
<evidence type="ECO:0000256" key="1">
    <source>
        <dbReference type="SAM" id="MobiDB-lite"/>
    </source>
</evidence>
<dbReference type="GO" id="GO:0003723">
    <property type="term" value="F:RNA binding"/>
    <property type="evidence" value="ECO:0007669"/>
    <property type="project" value="InterPro"/>
</dbReference>
<dbReference type="PROSITE" id="PS50921">
    <property type="entry name" value="ANTAR"/>
    <property type="match status" value="1"/>
</dbReference>
<feature type="region of interest" description="Disordered" evidence="1">
    <location>
        <begin position="108"/>
        <end position="130"/>
    </location>
</feature>